<reference evidence="9" key="1">
    <citation type="submission" date="2019-10" db="EMBL/GenBank/DDBJ databases">
        <title>Muricauda hadale sp. nov., a piezophilic bacterium isolated from hadopelagic water of the Mariana Trench.</title>
        <authorList>
            <person name="Wei Y."/>
        </authorList>
    </citation>
    <scope>NUCLEOTIDE SEQUENCE [LARGE SCALE GENOMIC DNA]</scope>
    <source>
        <strain evidence="9">MT-229</strain>
    </source>
</reference>
<evidence type="ECO:0000259" key="6">
    <source>
        <dbReference type="PROSITE" id="PS50109"/>
    </source>
</evidence>
<evidence type="ECO:0000256" key="2">
    <source>
        <dbReference type="ARBA" id="ARBA00012438"/>
    </source>
</evidence>
<dbReference type="PROSITE" id="PS50112">
    <property type="entry name" value="PAS"/>
    <property type="match status" value="1"/>
</dbReference>
<dbReference type="CDD" id="cd00130">
    <property type="entry name" value="PAS"/>
    <property type="match status" value="1"/>
</dbReference>
<name>A0A5N5IN29_9FLAO</name>
<gene>
    <name evidence="9" type="ORF">FOT42_011430</name>
</gene>
<feature type="domain" description="PAS" evidence="7">
    <location>
        <begin position="39"/>
        <end position="70"/>
    </location>
</feature>
<evidence type="ECO:0000313" key="9">
    <source>
        <dbReference type="EMBL" id="KAB5487565.1"/>
    </source>
</evidence>
<keyword evidence="3" id="KW-0597">Phosphoprotein</keyword>
<dbReference type="PROSITE" id="PS50109">
    <property type="entry name" value="HIS_KIN"/>
    <property type="match status" value="1"/>
</dbReference>
<comment type="catalytic activity">
    <reaction evidence="1">
        <text>ATP + protein L-histidine = ADP + protein N-phospho-L-histidine.</text>
        <dbReference type="EC" id="2.7.13.3"/>
    </reaction>
</comment>
<dbReference type="InterPro" id="IPR000700">
    <property type="entry name" value="PAS-assoc_C"/>
</dbReference>
<dbReference type="NCBIfam" id="TIGR00229">
    <property type="entry name" value="sensory_box"/>
    <property type="match status" value="1"/>
</dbReference>
<evidence type="ECO:0000256" key="3">
    <source>
        <dbReference type="ARBA" id="ARBA00022553"/>
    </source>
</evidence>
<dbReference type="Pfam" id="PF13426">
    <property type="entry name" value="PAS_9"/>
    <property type="match status" value="1"/>
</dbReference>
<dbReference type="SMART" id="SM00091">
    <property type="entry name" value="PAS"/>
    <property type="match status" value="1"/>
</dbReference>
<evidence type="ECO:0000313" key="10">
    <source>
        <dbReference type="Proteomes" id="UP000319204"/>
    </source>
</evidence>
<dbReference type="InterPro" id="IPR004358">
    <property type="entry name" value="Sig_transdc_His_kin-like_C"/>
</dbReference>
<dbReference type="SUPFAM" id="SSF47384">
    <property type="entry name" value="Homodimeric domain of signal transducing histidine kinase"/>
    <property type="match status" value="1"/>
</dbReference>
<dbReference type="InterPro" id="IPR035965">
    <property type="entry name" value="PAS-like_dom_sf"/>
</dbReference>
<dbReference type="InterPro" id="IPR005467">
    <property type="entry name" value="His_kinase_dom"/>
</dbReference>
<dbReference type="InterPro" id="IPR003594">
    <property type="entry name" value="HATPase_dom"/>
</dbReference>
<dbReference type="SMART" id="SM00387">
    <property type="entry name" value="HATPase_c"/>
    <property type="match status" value="1"/>
</dbReference>
<evidence type="ECO:0000259" key="7">
    <source>
        <dbReference type="PROSITE" id="PS50112"/>
    </source>
</evidence>
<dbReference type="EC" id="2.7.13.3" evidence="2"/>
<dbReference type="InterPro" id="IPR000014">
    <property type="entry name" value="PAS"/>
</dbReference>
<dbReference type="InterPro" id="IPR001610">
    <property type="entry name" value="PAC"/>
</dbReference>
<dbReference type="PROSITE" id="PS50113">
    <property type="entry name" value="PAC"/>
    <property type="match status" value="1"/>
</dbReference>
<evidence type="ECO:0000256" key="5">
    <source>
        <dbReference type="ARBA" id="ARBA00022777"/>
    </source>
</evidence>
<dbReference type="InterPro" id="IPR036890">
    <property type="entry name" value="HATPase_C_sf"/>
</dbReference>
<dbReference type="AlphaFoldDB" id="A0A5N5IN29"/>
<sequence>MPLPMLSKESDKLSLFKYLEGVFNDLEQQKIALDQSAIVAFTDTKGDITYVNDKFCEISQYAREELVGQNHRIINSGYHGKDFFTNLWRTIAQGKVWSGEIRNRAKDGSHYWVYTTIVPYLGANGKPYQYVSIRFDITKQKNQELELKQRTKQLEDFCFIVSHNLRAPLSNLLLLTSMIKESDSLEDQRTLIDKLAKPVHILNETFNELVESLQIRQDVDIKKEKLRFDECFQKTMESLNVDVIYPDITIEGNFDKAPEIHYPKKYLMSIMHNLLSNAIRYRSPKRNLKVELESYLKNGEVHMKVKDNGIGIDMAANEKKLFGLRKTFHDNHDAKGFGLFITKTQIETMGGSIYAESELEKGSTFFVQFHKNESYERN</sequence>
<evidence type="ECO:0000256" key="1">
    <source>
        <dbReference type="ARBA" id="ARBA00000085"/>
    </source>
</evidence>
<dbReference type="Pfam" id="PF02518">
    <property type="entry name" value="HATPase_c"/>
    <property type="match status" value="1"/>
</dbReference>
<dbReference type="OrthoDB" id="9811889at2"/>
<dbReference type="Gene3D" id="3.30.450.20">
    <property type="entry name" value="PAS domain"/>
    <property type="match status" value="1"/>
</dbReference>
<protein>
    <recommendedName>
        <fullName evidence="2">histidine kinase</fullName>
        <ecNumber evidence="2">2.7.13.3</ecNumber>
    </recommendedName>
</protein>
<organism evidence="9 10">
    <name type="scientific">Flagellimonas hadalis</name>
    <dbReference type="NCBI Taxonomy" id="2597517"/>
    <lineage>
        <taxon>Bacteria</taxon>
        <taxon>Pseudomonadati</taxon>
        <taxon>Bacteroidota</taxon>
        <taxon>Flavobacteriia</taxon>
        <taxon>Flavobacteriales</taxon>
        <taxon>Flavobacteriaceae</taxon>
        <taxon>Flagellimonas</taxon>
    </lineage>
</organism>
<dbReference type="SUPFAM" id="SSF55785">
    <property type="entry name" value="PYP-like sensor domain (PAS domain)"/>
    <property type="match status" value="1"/>
</dbReference>
<dbReference type="PRINTS" id="PR00344">
    <property type="entry name" value="BCTRLSENSOR"/>
</dbReference>
<comment type="caution">
    <text evidence="9">The sequence shown here is derived from an EMBL/GenBank/DDBJ whole genome shotgun (WGS) entry which is preliminary data.</text>
</comment>
<proteinExistence type="predicted"/>
<dbReference type="Proteomes" id="UP000319204">
    <property type="component" value="Unassembled WGS sequence"/>
</dbReference>
<dbReference type="PANTHER" id="PTHR43304">
    <property type="entry name" value="PHYTOCHROME-LIKE PROTEIN CPH1"/>
    <property type="match status" value="1"/>
</dbReference>
<evidence type="ECO:0000259" key="8">
    <source>
        <dbReference type="PROSITE" id="PS50113"/>
    </source>
</evidence>
<dbReference type="SUPFAM" id="SSF55874">
    <property type="entry name" value="ATPase domain of HSP90 chaperone/DNA topoisomerase II/histidine kinase"/>
    <property type="match status" value="1"/>
</dbReference>
<dbReference type="SMART" id="SM00086">
    <property type="entry name" value="PAC"/>
    <property type="match status" value="1"/>
</dbReference>
<dbReference type="Gene3D" id="1.10.287.130">
    <property type="match status" value="1"/>
</dbReference>
<keyword evidence="10" id="KW-1185">Reference proteome</keyword>
<dbReference type="Gene3D" id="3.30.565.10">
    <property type="entry name" value="Histidine kinase-like ATPase, C-terminal domain"/>
    <property type="match status" value="1"/>
</dbReference>
<dbReference type="GO" id="GO:0000155">
    <property type="term" value="F:phosphorelay sensor kinase activity"/>
    <property type="evidence" value="ECO:0007669"/>
    <property type="project" value="InterPro"/>
</dbReference>
<evidence type="ECO:0000256" key="4">
    <source>
        <dbReference type="ARBA" id="ARBA00022679"/>
    </source>
</evidence>
<dbReference type="InterPro" id="IPR036097">
    <property type="entry name" value="HisK_dim/P_sf"/>
</dbReference>
<feature type="domain" description="Histidine kinase" evidence="6">
    <location>
        <begin position="160"/>
        <end position="373"/>
    </location>
</feature>
<dbReference type="EMBL" id="VNIK02000007">
    <property type="protein sequence ID" value="KAB5487565.1"/>
    <property type="molecule type" value="Genomic_DNA"/>
</dbReference>
<keyword evidence="4" id="KW-0808">Transferase</keyword>
<dbReference type="InterPro" id="IPR052162">
    <property type="entry name" value="Sensor_kinase/Photoreceptor"/>
</dbReference>
<keyword evidence="5" id="KW-0418">Kinase</keyword>
<dbReference type="PANTHER" id="PTHR43304:SF1">
    <property type="entry name" value="PAC DOMAIN-CONTAINING PROTEIN"/>
    <property type="match status" value="1"/>
</dbReference>
<feature type="domain" description="PAC" evidence="8">
    <location>
        <begin position="97"/>
        <end position="149"/>
    </location>
</feature>
<accession>A0A5N5IN29</accession>